<dbReference type="EMBL" id="JAXIVS010000008">
    <property type="protein sequence ID" value="MDY7229425.1"/>
    <property type="molecule type" value="Genomic_DNA"/>
</dbReference>
<reference evidence="3 4" key="1">
    <citation type="submission" date="2023-12" db="EMBL/GenBank/DDBJ databases">
        <title>the genome sequence of Hyalangium sp. s54d21.</title>
        <authorList>
            <person name="Zhang X."/>
        </authorList>
    </citation>
    <scope>NUCLEOTIDE SEQUENCE [LARGE SCALE GENOMIC DNA]</scope>
    <source>
        <strain evidence="4">s54d21</strain>
    </source>
</reference>
<dbReference type="InterPro" id="IPR037257">
    <property type="entry name" value="T2SS_E_N_sf"/>
</dbReference>
<comment type="caution">
    <text evidence="3">The sequence shown here is derived from an EMBL/GenBank/DDBJ whole genome shotgun (WGS) entry which is preliminary data.</text>
</comment>
<evidence type="ECO:0000313" key="4">
    <source>
        <dbReference type="Proteomes" id="UP001291309"/>
    </source>
</evidence>
<evidence type="ECO:0000259" key="2">
    <source>
        <dbReference type="Pfam" id="PF05157"/>
    </source>
</evidence>
<feature type="region of interest" description="Disordered" evidence="1">
    <location>
        <begin position="175"/>
        <end position="263"/>
    </location>
</feature>
<gene>
    <name evidence="3" type="ORF">SYV04_23730</name>
</gene>
<organism evidence="3 4">
    <name type="scientific">Hyalangium rubrum</name>
    <dbReference type="NCBI Taxonomy" id="3103134"/>
    <lineage>
        <taxon>Bacteria</taxon>
        <taxon>Pseudomonadati</taxon>
        <taxon>Myxococcota</taxon>
        <taxon>Myxococcia</taxon>
        <taxon>Myxococcales</taxon>
        <taxon>Cystobacterineae</taxon>
        <taxon>Archangiaceae</taxon>
        <taxon>Hyalangium</taxon>
    </lineage>
</organism>
<sequence length="321" mass="34674">MRKKIGELLIESGAATEAQVRTALGQKRTYGHSHRLGSVMVAMGMITPKQLARALATQFDLPFVELPEIPPEVTALLSVDFQAEHRVVPFRLEVEGKTERLHVAVEDPGDLSVVDELRFQLRKTLRVCVASSDDIDTALMMARGEKLDIVQALPLEEEGGAGEMKIERGASAVQANWAGPGRPPPPVLTPSPATPPPPPKEAGADFIDDLLGTAPKAKATPPPPPPPDPEPEPKGPRVPVVMFGGAAKNVKPPPPPVPPDFSEEDLRVLDSIERISKGEEPEPSAPLQKIMPAQMVAALVRLLIKKRVIQEEEFLAELSQK</sequence>
<accession>A0ABU5H7V6</accession>
<dbReference type="InterPro" id="IPR007831">
    <property type="entry name" value="T2SS_GspE_N"/>
</dbReference>
<feature type="domain" description="Type II secretion system protein GspE N-terminal" evidence="2">
    <location>
        <begin position="59"/>
        <end position="141"/>
    </location>
</feature>
<evidence type="ECO:0000313" key="3">
    <source>
        <dbReference type="EMBL" id="MDY7229425.1"/>
    </source>
</evidence>
<dbReference type="Gene3D" id="3.30.300.160">
    <property type="entry name" value="Type II secretion system, protein E, N-terminal domain"/>
    <property type="match status" value="1"/>
</dbReference>
<dbReference type="RefSeq" id="WP_321548150.1">
    <property type="nucleotide sequence ID" value="NZ_JAXIVS010000008.1"/>
</dbReference>
<evidence type="ECO:0000256" key="1">
    <source>
        <dbReference type="SAM" id="MobiDB-lite"/>
    </source>
</evidence>
<feature type="compositionally biased region" description="Pro residues" evidence="1">
    <location>
        <begin position="181"/>
        <end position="200"/>
    </location>
</feature>
<proteinExistence type="predicted"/>
<dbReference type="SUPFAM" id="SSF160246">
    <property type="entry name" value="EspE N-terminal domain-like"/>
    <property type="match status" value="1"/>
</dbReference>
<keyword evidence="4" id="KW-1185">Reference proteome</keyword>
<dbReference type="Pfam" id="PF05157">
    <property type="entry name" value="MshEN"/>
    <property type="match status" value="1"/>
</dbReference>
<dbReference type="Proteomes" id="UP001291309">
    <property type="component" value="Unassembled WGS sequence"/>
</dbReference>
<dbReference type="PRINTS" id="PR01217">
    <property type="entry name" value="PRICHEXTENSN"/>
</dbReference>
<name>A0ABU5H7V6_9BACT</name>
<protein>
    <recommendedName>
        <fullName evidence="2">Type II secretion system protein GspE N-terminal domain-containing protein</fullName>
    </recommendedName>
</protein>